<feature type="domain" description="Reverse transcriptase/retrotransposon-derived protein RNase H-like" evidence="1">
    <location>
        <begin position="51"/>
        <end position="109"/>
    </location>
</feature>
<dbReference type="InterPro" id="IPR043502">
    <property type="entry name" value="DNA/RNA_pol_sf"/>
</dbReference>
<dbReference type="InterPro" id="IPR041577">
    <property type="entry name" value="RT_RNaseH_2"/>
</dbReference>
<protein>
    <submittedName>
        <fullName evidence="2">PREDICTED: Retrovirus-related Pol poly from transposon</fullName>
    </submittedName>
</protein>
<dbReference type="SUPFAM" id="SSF56672">
    <property type="entry name" value="DNA/RNA polymerases"/>
    <property type="match status" value="1"/>
</dbReference>
<evidence type="ECO:0000313" key="3">
    <source>
        <dbReference type="Proteomes" id="UP000327085"/>
    </source>
</evidence>
<accession>A0A5E4FPV9</accession>
<proteinExistence type="predicted"/>
<gene>
    <name evidence="2" type="ORF">ALMOND_2B007882</name>
</gene>
<dbReference type="Gramene" id="VVA29516">
    <property type="protein sequence ID" value="VVA29516"/>
    <property type="gene ID" value="Prudul26B007882"/>
</dbReference>
<dbReference type="AlphaFoldDB" id="A0A5E4FPV9"/>
<evidence type="ECO:0000259" key="1">
    <source>
        <dbReference type="Pfam" id="PF17919"/>
    </source>
</evidence>
<dbReference type="EMBL" id="CABIKO010000167">
    <property type="protein sequence ID" value="VVA29516.1"/>
    <property type="molecule type" value="Genomic_DNA"/>
</dbReference>
<dbReference type="InParanoid" id="A0A5E4FPV9"/>
<dbReference type="Proteomes" id="UP000327085">
    <property type="component" value="Chromosome 4"/>
</dbReference>
<dbReference type="Pfam" id="PF17919">
    <property type="entry name" value="RT_RNaseH_2"/>
    <property type="match status" value="1"/>
</dbReference>
<reference evidence="3" key="1">
    <citation type="journal article" date="2020" name="Plant J.">
        <title>Transposons played a major role in the diversification between the closely related almond and peach genomes: results from the almond genome sequence.</title>
        <authorList>
            <person name="Alioto T."/>
            <person name="Alexiou K.G."/>
            <person name="Bardil A."/>
            <person name="Barteri F."/>
            <person name="Castanera R."/>
            <person name="Cruz F."/>
            <person name="Dhingra A."/>
            <person name="Duval H."/>
            <person name="Fernandez I Marti A."/>
            <person name="Frias L."/>
            <person name="Galan B."/>
            <person name="Garcia J.L."/>
            <person name="Howad W."/>
            <person name="Gomez-Garrido J."/>
            <person name="Gut M."/>
            <person name="Julca I."/>
            <person name="Morata J."/>
            <person name="Puigdomenech P."/>
            <person name="Ribeca P."/>
            <person name="Rubio Cabetas M.J."/>
            <person name="Vlasova A."/>
            <person name="Wirthensohn M."/>
            <person name="Garcia-Mas J."/>
            <person name="Gabaldon T."/>
            <person name="Casacuberta J.M."/>
            <person name="Arus P."/>
        </authorList>
    </citation>
    <scope>NUCLEOTIDE SEQUENCE [LARGE SCALE GENOMIC DNA]</scope>
    <source>
        <strain evidence="3">cv. Texas</strain>
    </source>
</reference>
<dbReference type="PANTHER" id="PTHR34072:SF55">
    <property type="entry name" value="DNA_RNA POLYMERASES SUPERFAMILY PROTEIN"/>
    <property type="match status" value="1"/>
</dbReference>
<sequence>MSKVLKVHQLKVKFSKCSFVQNYVAYLGHVIFALGVAVDPIKVQWIEEWPAPVLALPDFSKLFVVECDASNVGIGAILFQDRHPIAYVSKAISYKHKSLSVYDKEMMSARITSPTQEKWLLKLMGYDYEIDYRSGTQNAGPDTSSPKPELLALMGLSTPIFDSVSQIKADCLNDTEAMNIIQALQAQAPII</sequence>
<name>A0A5E4FPV9_PRUDU</name>
<organism evidence="2 3">
    <name type="scientific">Prunus dulcis</name>
    <name type="common">Almond</name>
    <name type="synonym">Amygdalus dulcis</name>
    <dbReference type="NCBI Taxonomy" id="3755"/>
    <lineage>
        <taxon>Eukaryota</taxon>
        <taxon>Viridiplantae</taxon>
        <taxon>Streptophyta</taxon>
        <taxon>Embryophyta</taxon>
        <taxon>Tracheophyta</taxon>
        <taxon>Spermatophyta</taxon>
        <taxon>Magnoliopsida</taxon>
        <taxon>eudicotyledons</taxon>
        <taxon>Gunneridae</taxon>
        <taxon>Pentapetalae</taxon>
        <taxon>rosids</taxon>
        <taxon>fabids</taxon>
        <taxon>Rosales</taxon>
        <taxon>Rosaceae</taxon>
        <taxon>Amygdaloideae</taxon>
        <taxon>Amygdaleae</taxon>
        <taxon>Prunus</taxon>
    </lineage>
</organism>
<dbReference type="PANTHER" id="PTHR34072">
    <property type="entry name" value="ENZYMATIC POLYPROTEIN-RELATED"/>
    <property type="match status" value="1"/>
</dbReference>
<evidence type="ECO:0000313" key="2">
    <source>
        <dbReference type="EMBL" id="VVA29516.1"/>
    </source>
</evidence>